<keyword evidence="2" id="KW-1185">Reference proteome</keyword>
<dbReference type="EnsemblPlants" id="AVESA.00010b.r2.7CG0701250.1">
    <property type="protein sequence ID" value="AVESA.00010b.r2.7CG0701250.1.CDS.1"/>
    <property type="gene ID" value="AVESA.00010b.r2.7CG0701250"/>
</dbReference>
<accession>A0ACD6A7E8</accession>
<reference evidence="1" key="2">
    <citation type="submission" date="2025-09" db="UniProtKB">
        <authorList>
            <consortium name="EnsemblPlants"/>
        </authorList>
    </citation>
    <scope>IDENTIFICATION</scope>
</reference>
<organism evidence="1 2">
    <name type="scientific">Avena sativa</name>
    <name type="common">Oat</name>
    <dbReference type="NCBI Taxonomy" id="4498"/>
    <lineage>
        <taxon>Eukaryota</taxon>
        <taxon>Viridiplantae</taxon>
        <taxon>Streptophyta</taxon>
        <taxon>Embryophyta</taxon>
        <taxon>Tracheophyta</taxon>
        <taxon>Spermatophyta</taxon>
        <taxon>Magnoliopsida</taxon>
        <taxon>Liliopsida</taxon>
        <taxon>Poales</taxon>
        <taxon>Poaceae</taxon>
        <taxon>BOP clade</taxon>
        <taxon>Pooideae</taxon>
        <taxon>Poodae</taxon>
        <taxon>Poeae</taxon>
        <taxon>Poeae Chloroplast Group 1 (Aveneae type)</taxon>
        <taxon>Aveninae</taxon>
        <taxon>Avena</taxon>
    </lineage>
</organism>
<name>A0ACD6A7E8_AVESA</name>
<evidence type="ECO:0000313" key="2">
    <source>
        <dbReference type="Proteomes" id="UP001732700"/>
    </source>
</evidence>
<proteinExistence type="predicted"/>
<sequence length="148" mass="16481">MASNQLVLSAAVIVLSVLAATSTSVRAECIPGRGLPQNPLTACHGYVIQQVCRLRLPDEVTTKERCCLELSATRASCKCEALSVLMDRVDTLDFEGMRVGPIVLEELRKCNTKRQRDYAATLAYPEQCDIWAKHSDMYCRSLHHQEVV</sequence>
<dbReference type="Proteomes" id="UP001732700">
    <property type="component" value="Chromosome 7C"/>
</dbReference>
<reference evidence="1" key="1">
    <citation type="submission" date="2021-05" db="EMBL/GenBank/DDBJ databases">
        <authorList>
            <person name="Scholz U."/>
            <person name="Mascher M."/>
            <person name="Fiebig A."/>
        </authorList>
    </citation>
    <scope>NUCLEOTIDE SEQUENCE [LARGE SCALE GENOMIC DNA]</scope>
</reference>
<evidence type="ECO:0000313" key="1">
    <source>
        <dbReference type="EnsemblPlants" id="AVESA.00010b.r2.7CG0701250.1.CDS.1"/>
    </source>
</evidence>
<protein>
    <submittedName>
        <fullName evidence="1">Uncharacterized protein</fullName>
    </submittedName>
</protein>